<name>A0A3P7NVL4_DIBLA</name>
<protein>
    <recommendedName>
        <fullName evidence="2">PLD phosphodiesterase domain-containing protein</fullName>
    </recommendedName>
</protein>
<dbReference type="InterPro" id="IPR025202">
    <property type="entry name" value="PLD-like_dom"/>
</dbReference>
<dbReference type="PANTHER" id="PTHR10185">
    <property type="entry name" value="PHOSPHOLIPASE D - RELATED"/>
    <property type="match status" value="1"/>
</dbReference>
<dbReference type="PANTHER" id="PTHR10185:SF17">
    <property type="entry name" value="GM01519P-RELATED"/>
    <property type="match status" value="1"/>
</dbReference>
<keyword evidence="4" id="KW-1185">Reference proteome</keyword>
<sequence length="194" mass="21199">MILPQLFLVLLACLVPLGLAVPTHSFKRPAVASATAADGEPDYFRCSASLVESIPENLTYNRGSPSHASTYFVWNLMINLARSNITIASFYWSLLADDVANTSAATAFEGEDILRRLVEKSSQVNVSIIQNGKQSPNTDLDMLMAAGAKVEWLDVQRLLGSGVQHAKLWSVDGIHAYLGSANMDWRSLTQVFLL</sequence>
<dbReference type="Pfam" id="PF13091">
    <property type="entry name" value="PLDc_2"/>
    <property type="match status" value="1"/>
</dbReference>
<dbReference type="InterPro" id="IPR001736">
    <property type="entry name" value="PLipase_D/transphosphatidylase"/>
</dbReference>
<keyword evidence="1" id="KW-0732">Signal</keyword>
<dbReference type="SUPFAM" id="SSF56024">
    <property type="entry name" value="Phospholipase D/nuclease"/>
    <property type="match status" value="1"/>
</dbReference>
<dbReference type="InterPro" id="IPR050874">
    <property type="entry name" value="Diverse_PLD-related"/>
</dbReference>
<feature type="signal peptide" evidence="1">
    <location>
        <begin position="1"/>
        <end position="20"/>
    </location>
</feature>
<dbReference type="Proteomes" id="UP000281553">
    <property type="component" value="Unassembled WGS sequence"/>
</dbReference>
<feature type="chain" id="PRO_5017922013" description="PLD phosphodiesterase domain-containing protein" evidence="1">
    <location>
        <begin position="21"/>
        <end position="194"/>
    </location>
</feature>
<dbReference type="EMBL" id="UYRU01047345">
    <property type="protein sequence ID" value="VDN09576.1"/>
    <property type="molecule type" value="Genomic_DNA"/>
</dbReference>
<evidence type="ECO:0000313" key="3">
    <source>
        <dbReference type="EMBL" id="VDN09576.1"/>
    </source>
</evidence>
<dbReference type="OrthoDB" id="1923775at2759"/>
<feature type="domain" description="PLD phosphodiesterase" evidence="2">
    <location>
        <begin position="160"/>
        <end position="187"/>
    </location>
</feature>
<dbReference type="AlphaFoldDB" id="A0A3P7NVL4"/>
<accession>A0A3P7NVL4</accession>
<evidence type="ECO:0000256" key="1">
    <source>
        <dbReference type="SAM" id="SignalP"/>
    </source>
</evidence>
<dbReference type="CDD" id="cd09106">
    <property type="entry name" value="PLDc_vPLD3_4_5_like_1"/>
    <property type="match status" value="1"/>
</dbReference>
<reference evidence="3 4" key="1">
    <citation type="submission" date="2018-11" db="EMBL/GenBank/DDBJ databases">
        <authorList>
            <consortium name="Pathogen Informatics"/>
        </authorList>
    </citation>
    <scope>NUCLEOTIDE SEQUENCE [LARGE SCALE GENOMIC DNA]</scope>
</reference>
<proteinExistence type="predicted"/>
<gene>
    <name evidence="3" type="ORF">DILT_LOCUS5407</name>
</gene>
<dbReference type="GO" id="GO:0003824">
    <property type="term" value="F:catalytic activity"/>
    <property type="evidence" value="ECO:0007669"/>
    <property type="project" value="InterPro"/>
</dbReference>
<dbReference type="Gene3D" id="3.30.870.10">
    <property type="entry name" value="Endonuclease Chain A"/>
    <property type="match status" value="1"/>
</dbReference>
<evidence type="ECO:0000259" key="2">
    <source>
        <dbReference type="PROSITE" id="PS50035"/>
    </source>
</evidence>
<organism evidence="3 4">
    <name type="scientific">Dibothriocephalus latus</name>
    <name type="common">Fish tapeworm</name>
    <name type="synonym">Diphyllobothrium latum</name>
    <dbReference type="NCBI Taxonomy" id="60516"/>
    <lineage>
        <taxon>Eukaryota</taxon>
        <taxon>Metazoa</taxon>
        <taxon>Spiralia</taxon>
        <taxon>Lophotrochozoa</taxon>
        <taxon>Platyhelminthes</taxon>
        <taxon>Cestoda</taxon>
        <taxon>Eucestoda</taxon>
        <taxon>Diphyllobothriidea</taxon>
        <taxon>Diphyllobothriidae</taxon>
        <taxon>Dibothriocephalus</taxon>
    </lineage>
</organism>
<dbReference type="SMART" id="SM00155">
    <property type="entry name" value="PLDc"/>
    <property type="match status" value="1"/>
</dbReference>
<evidence type="ECO:0000313" key="4">
    <source>
        <dbReference type="Proteomes" id="UP000281553"/>
    </source>
</evidence>
<dbReference type="PROSITE" id="PS50035">
    <property type="entry name" value="PLD"/>
    <property type="match status" value="1"/>
</dbReference>